<keyword evidence="2" id="KW-1185">Reference proteome</keyword>
<evidence type="ECO:0000313" key="2">
    <source>
        <dbReference type="Proteomes" id="UP001172386"/>
    </source>
</evidence>
<comment type="caution">
    <text evidence="1">The sequence shown here is derived from an EMBL/GenBank/DDBJ whole genome shotgun (WGS) entry which is preliminary data.</text>
</comment>
<name>A0ACC3A3A0_9EURO</name>
<dbReference type="Proteomes" id="UP001172386">
    <property type="component" value="Unassembled WGS sequence"/>
</dbReference>
<sequence>MRTSHLLWQCAALAGAATASSDAYLWTIDAGATNQGSNQVSTTSSSTAERIIARRKGITESAYMHMTDETVLSDLNTYGGYQQPIFGAGSHEAPAKVFIRISGFDKAVSEFNTLPDLWIEDAETSLLDTFEARFDLKDTCEYHIKPRMRDGVSIKYTYQAKSQACKPQREIEMLPSLLAISSTVTTADKLAGKGISSFHRTLLHLSATENLESTLLVLPSESKLKKSKKSSHSHSHKNAKRAEAPLDLPTGIPSESFPQLDVFASNPTNMTLPKIIPQCFSSLDACTNTTNSCSGHGKCREAHKGCYKCSCGSTIVRTNEDGSTKSVQWGGNACQKKDISTQFILFASFGIFFTAMVAGGIGMLYSMGAQELPSVIGAGVVGPRAQR</sequence>
<proteinExistence type="predicted"/>
<protein>
    <submittedName>
        <fullName evidence="1">Uncharacterized protein</fullName>
    </submittedName>
</protein>
<gene>
    <name evidence="1" type="ORF">H2198_006461</name>
</gene>
<organism evidence="1 2">
    <name type="scientific">Neophaeococcomyces mojaviensis</name>
    <dbReference type="NCBI Taxonomy" id="3383035"/>
    <lineage>
        <taxon>Eukaryota</taxon>
        <taxon>Fungi</taxon>
        <taxon>Dikarya</taxon>
        <taxon>Ascomycota</taxon>
        <taxon>Pezizomycotina</taxon>
        <taxon>Eurotiomycetes</taxon>
        <taxon>Chaetothyriomycetidae</taxon>
        <taxon>Chaetothyriales</taxon>
        <taxon>Chaetothyriales incertae sedis</taxon>
        <taxon>Neophaeococcomyces</taxon>
    </lineage>
</organism>
<accession>A0ACC3A3A0</accession>
<dbReference type="EMBL" id="JAPDRQ010000119">
    <property type="protein sequence ID" value="KAJ9654518.1"/>
    <property type="molecule type" value="Genomic_DNA"/>
</dbReference>
<reference evidence="1" key="1">
    <citation type="submission" date="2022-10" db="EMBL/GenBank/DDBJ databases">
        <title>Culturing micro-colonial fungi from biological soil crusts in the Mojave desert and describing Neophaeococcomyces mojavensis, and introducing the new genera and species Taxawa tesnikishii.</title>
        <authorList>
            <person name="Kurbessoian T."/>
            <person name="Stajich J.E."/>
        </authorList>
    </citation>
    <scope>NUCLEOTIDE SEQUENCE</scope>
    <source>
        <strain evidence="1">JES_112</strain>
    </source>
</reference>
<evidence type="ECO:0000313" key="1">
    <source>
        <dbReference type="EMBL" id="KAJ9654518.1"/>
    </source>
</evidence>